<sequence length="241" mass="27478">MTPQGGNGRERSKRQERALRILDAAAALIERWGYQKTTLDDISKQSGVPRATMYLHWRTREDLLRALIQREHIAMGEELRERILADPEGATISGGLKHTALLIMQRPLLRALIMRDIEMLDKMAHEEVNGESRVKRMAGFQFYLEFLRDHGLVRSDMDVKAQVYAYSAICLGFFLAQSFLPEGYQLPDEEIAELLALSVERVLGSMDPVAPEELEAATTTFIHYLDSSLAEAKERFQQELE</sequence>
<evidence type="ECO:0000313" key="4">
    <source>
        <dbReference type="EMBL" id="BBH86556.1"/>
    </source>
</evidence>
<dbReference type="PROSITE" id="PS50977">
    <property type="entry name" value="HTH_TETR_2"/>
    <property type="match status" value="1"/>
</dbReference>
<dbReference type="Gene3D" id="1.10.357.10">
    <property type="entry name" value="Tetracycline Repressor, domain 2"/>
    <property type="match status" value="1"/>
</dbReference>
<dbReference type="EMBL" id="AP019376">
    <property type="protein sequence ID" value="BBH86556.1"/>
    <property type="molecule type" value="Genomic_DNA"/>
</dbReference>
<dbReference type="InterPro" id="IPR001647">
    <property type="entry name" value="HTH_TetR"/>
</dbReference>
<dbReference type="AlphaFoldDB" id="A0A455SFN2"/>
<reference evidence="4" key="1">
    <citation type="submission" date="2018-12" db="EMBL/GenBank/DDBJ databases">
        <title>Novel natural products biosynthetic potential of the class Ktedonobacteria.</title>
        <authorList>
            <person name="Zheng Y."/>
            <person name="Saitou A."/>
            <person name="Wang C.M."/>
            <person name="Toyoda A."/>
            <person name="Minakuchi Y."/>
            <person name="Sekiguchi Y."/>
            <person name="Ueda K."/>
            <person name="Takano H."/>
            <person name="Sakai Y."/>
            <person name="Yokota A."/>
            <person name="Yabe S."/>
        </authorList>
    </citation>
    <scope>NUCLEOTIDE SEQUENCE</scope>
    <source>
        <strain evidence="4">COM3</strain>
    </source>
</reference>
<keyword evidence="1 2" id="KW-0238">DNA-binding</keyword>
<feature type="domain" description="HTH tetR-type" evidence="3">
    <location>
        <begin position="15"/>
        <end position="75"/>
    </location>
</feature>
<proteinExistence type="predicted"/>
<evidence type="ECO:0000256" key="2">
    <source>
        <dbReference type="PROSITE-ProRule" id="PRU00335"/>
    </source>
</evidence>
<accession>A0A455SFN2</accession>
<dbReference type="InterPro" id="IPR050109">
    <property type="entry name" value="HTH-type_TetR-like_transc_reg"/>
</dbReference>
<evidence type="ECO:0000259" key="3">
    <source>
        <dbReference type="PROSITE" id="PS50977"/>
    </source>
</evidence>
<dbReference type="PANTHER" id="PTHR30055:SF226">
    <property type="entry name" value="HTH-TYPE TRANSCRIPTIONAL REGULATOR PKSA"/>
    <property type="match status" value="1"/>
</dbReference>
<dbReference type="InterPro" id="IPR009057">
    <property type="entry name" value="Homeodomain-like_sf"/>
</dbReference>
<feature type="DNA-binding region" description="H-T-H motif" evidence="2">
    <location>
        <begin position="38"/>
        <end position="57"/>
    </location>
</feature>
<dbReference type="PANTHER" id="PTHR30055">
    <property type="entry name" value="HTH-TYPE TRANSCRIPTIONAL REGULATOR RUTR"/>
    <property type="match status" value="1"/>
</dbReference>
<protein>
    <submittedName>
        <fullName evidence="4">TetR family transcriptional regulator</fullName>
    </submittedName>
</protein>
<dbReference type="PRINTS" id="PR00455">
    <property type="entry name" value="HTHTETR"/>
</dbReference>
<name>A0A455SFN2_9CHLR</name>
<dbReference type="SUPFAM" id="SSF46689">
    <property type="entry name" value="Homeodomain-like"/>
    <property type="match status" value="1"/>
</dbReference>
<dbReference type="GO" id="GO:0003700">
    <property type="term" value="F:DNA-binding transcription factor activity"/>
    <property type="evidence" value="ECO:0007669"/>
    <property type="project" value="TreeGrafter"/>
</dbReference>
<evidence type="ECO:0000256" key="1">
    <source>
        <dbReference type="ARBA" id="ARBA00023125"/>
    </source>
</evidence>
<organism evidence="4">
    <name type="scientific">Thermosporothrix sp. COM3</name>
    <dbReference type="NCBI Taxonomy" id="2490863"/>
    <lineage>
        <taxon>Bacteria</taxon>
        <taxon>Bacillati</taxon>
        <taxon>Chloroflexota</taxon>
        <taxon>Ktedonobacteria</taxon>
        <taxon>Ktedonobacterales</taxon>
        <taxon>Thermosporotrichaceae</taxon>
        <taxon>Thermosporothrix</taxon>
    </lineage>
</organism>
<dbReference type="GO" id="GO:0000976">
    <property type="term" value="F:transcription cis-regulatory region binding"/>
    <property type="evidence" value="ECO:0007669"/>
    <property type="project" value="TreeGrafter"/>
</dbReference>
<dbReference type="Pfam" id="PF00440">
    <property type="entry name" value="TetR_N"/>
    <property type="match status" value="1"/>
</dbReference>
<gene>
    <name evidence="4" type="ORF">KTC_13070</name>
</gene>